<dbReference type="Gene3D" id="3.20.20.80">
    <property type="entry name" value="Glycosidases"/>
    <property type="match status" value="1"/>
</dbReference>
<dbReference type="SUPFAM" id="SSF51445">
    <property type="entry name" value="(Trans)glycosidases"/>
    <property type="match status" value="1"/>
</dbReference>
<evidence type="ECO:0000259" key="3">
    <source>
        <dbReference type="SMART" id="SM00642"/>
    </source>
</evidence>
<feature type="signal peptide" evidence="2">
    <location>
        <begin position="1"/>
        <end position="23"/>
    </location>
</feature>
<comment type="caution">
    <text evidence="4">The sequence shown here is derived from an EMBL/GenBank/DDBJ whole genome shotgun (WGS) entry which is preliminary data.</text>
</comment>
<protein>
    <submittedName>
        <fullName evidence="4">Alpha-glucosidase</fullName>
    </submittedName>
</protein>
<organism evidence="4 5">
    <name type="scientific">Mucilaginibacter angelicae</name>
    <dbReference type="NCBI Taxonomy" id="869718"/>
    <lineage>
        <taxon>Bacteria</taxon>
        <taxon>Pseudomonadati</taxon>
        <taxon>Bacteroidota</taxon>
        <taxon>Sphingobacteriia</taxon>
        <taxon>Sphingobacteriales</taxon>
        <taxon>Sphingobacteriaceae</taxon>
        <taxon>Mucilaginibacter</taxon>
    </lineage>
</organism>
<dbReference type="RefSeq" id="WP_377024646.1">
    <property type="nucleotide sequence ID" value="NZ_JBHLTS010000068.1"/>
</dbReference>
<dbReference type="Gene3D" id="3.90.400.10">
    <property type="entry name" value="Oligo-1,6-glucosidase, Domain 2"/>
    <property type="match status" value="1"/>
</dbReference>
<dbReference type="PANTHER" id="PTHR10357:SF184">
    <property type="entry name" value="OLIGO-1,6-GLUCOSIDASE 1"/>
    <property type="match status" value="1"/>
</dbReference>
<dbReference type="EMBL" id="JBHLTS010000068">
    <property type="protein sequence ID" value="MFC0516878.1"/>
    <property type="molecule type" value="Genomic_DNA"/>
</dbReference>
<dbReference type="InterPro" id="IPR013780">
    <property type="entry name" value="Glyco_hydro_b"/>
</dbReference>
<dbReference type="CDD" id="cd11333">
    <property type="entry name" value="AmyAc_SI_OligoGlu_DGase"/>
    <property type="match status" value="1"/>
</dbReference>
<sequence length="577" mass="66526">MNAPYTRFMAFVVFMLCSLLGNAQSNQNITDTINRKWWKEAVVYQVYPRSFKDNDGDGIGDLKGIISKLDYIKSLGVDVVWLNPIYSSPNDDNGYDVSDYRNIMKDFGTMDDFDALLKGMHARGIKLVMDLVVNHSSDEHEWFKQSRSSRNNQYREYYHWWNAEKGKPPYRYSLFDVNHDAWRYDSLSNAYYLHYFSRKQPDLNWENPKLRNEVYGIMKFWADKGIDGFRLDAFQFAAKDTTFPAFPKGFEKNFTQYYGMQGNLHGYLQEMDREVLSKYNVMSVAEGAGNTFEDAHNLVDADRNELNMAYAFEGVDIARPEGYSIIHLKQVFTKWDSAFAAKGWLSIFLANHDQARLVSRFGNDSPEFRAVSSKMLTTFLLTMRGTPYYYNGDELGMTNAGFSTINDYRDVQTLNEYQRQKNIGADLPAYLKLIAFESRDNARTPFQWNSTTNAGFTTGTPWIKVNPNYKSINAVAQEKDINSTLNYFRQMVKLRKDNLTLVYGKYTLLDAQNPDTYAYTRELNGKKLLVLLNFTNKTASAQTGMDLGNATVLISNYQKPSKNGTLMPYEAVVYEVK</sequence>
<keyword evidence="2" id="KW-0732">Signal</keyword>
<evidence type="ECO:0000256" key="2">
    <source>
        <dbReference type="SAM" id="SignalP"/>
    </source>
</evidence>
<dbReference type="PANTHER" id="PTHR10357">
    <property type="entry name" value="ALPHA-AMYLASE FAMILY MEMBER"/>
    <property type="match status" value="1"/>
</dbReference>
<evidence type="ECO:0000313" key="4">
    <source>
        <dbReference type="EMBL" id="MFC0516878.1"/>
    </source>
</evidence>
<gene>
    <name evidence="4" type="ORF">ACFFGT_21905</name>
</gene>
<keyword evidence="5" id="KW-1185">Reference proteome</keyword>
<name>A0ABV6LBR2_9SPHI</name>
<reference evidence="4 5" key="1">
    <citation type="submission" date="2024-09" db="EMBL/GenBank/DDBJ databases">
        <authorList>
            <person name="Sun Q."/>
            <person name="Mori K."/>
        </authorList>
    </citation>
    <scope>NUCLEOTIDE SEQUENCE [LARGE SCALE GENOMIC DNA]</scope>
    <source>
        <strain evidence="4 5">NCAIM B.02415</strain>
    </source>
</reference>
<feature type="domain" description="Glycosyl hydrolase family 13 catalytic" evidence="3">
    <location>
        <begin position="45"/>
        <end position="443"/>
    </location>
</feature>
<dbReference type="Pfam" id="PF00128">
    <property type="entry name" value="Alpha-amylase"/>
    <property type="match status" value="1"/>
</dbReference>
<dbReference type="Proteomes" id="UP001589828">
    <property type="component" value="Unassembled WGS sequence"/>
</dbReference>
<dbReference type="NCBIfam" id="NF008183">
    <property type="entry name" value="PRK10933.1"/>
    <property type="match status" value="1"/>
</dbReference>
<evidence type="ECO:0000313" key="5">
    <source>
        <dbReference type="Proteomes" id="UP001589828"/>
    </source>
</evidence>
<keyword evidence="1" id="KW-0378">Hydrolase</keyword>
<dbReference type="SMART" id="SM00642">
    <property type="entry name" value="Aamy"/>
    <property type="match status" value="1"/>
</dbReference>
<proteinExistence type="predicted"/>
<dbReference type="InterPro" id="IPR006047">
    <property type="entry name" value="GH13_cat_dom"/>
</dbReference>
<evidence type="ECO:0000256" key="1">
    <source>
        <dbReference type="ARBA" id="ARBA00022801"/>
    </source>
</evidence>
<dbReference type="InterPro" id="IPR045857">
    <property type="entry name" value="O16G_dom_2"/>
</dbReference>
<dbReference type="SUPFAM" id="SSF51011">
    <property type="entry name" value="Glycosyl hydrolase domain"/>
    <property type="match status" value="1"/>
</dbReference>
<dbReference type="InterPro" id="IPR017853">
    <property type="entry name" value="GH"/>
</dbReference>
<dbReference type="Gene3D" id="2.60.40.1180">
    <property type="entry name" value="Golgi alpha-mannosidase II"/>
    <property type="match status" value="1"/>
</dbReference>
<feature type="chain" id="PRO_5047380724" evidence="2">
    <location>
        <begin position="24"/>
        <end position="577"/>
    </location>
</feature>
<accession>A0ABV6LBR2</accession>